<dbReference type="GO" id="GO:0020037">
    <property type="term" value="F:heme binding"/>
    <property type="evidence" value="ECO:0007669"/>
    <property type="project" value="InterPro"/>
</dbReference>
<comment type="subcellular location">
    <subcellularLocation>
        <location evidence="2">Membrane</location>
    </subcellularLocation>
</comment>
<evidence type="ECO:0000313" key="12">
    <source>
        <dbReference type="Proteomes" id="UP000541444"/>
    </source>
</evidence>
<dbReference type="GO" id="GO:0016705">
    <property type="term" value="F:oxidoreductase activity, acting on paired donors, with incorporation or reduction of molecular oxygen"/>
    <property type="evidence" value="ECO:0007669"/>
    <property type="project" value="InterPro"/>
</dbReference>
<keyword evidence="12" id="KW-1185">Reference proteome</keyword>
<keyword evidence="9" id="KW-0472">Membrane</keyword>
<evidence type="ECO:0000256" key="9">
    <source>
        <dbReference type="ARBA" id="ARBA00023136"/>
    </source>
</evidence>
<keyword evidence="5 10" id="KW-0479">Metal-binding</keyword>
<dbReference type="SUPFAM" id="SSF48264">
    <property type="entry name" value="Cytochrome P450"/>
    <property type="match status" value="1"/>
</dbReference>
<evidence type="ECO:0000256" key="1">
    <source>
        <dbReference type="ARBA" id="ARBA00001971"/>
    </source>
</evidence>
<dbReference type="GO" id="GO:0004497">
    <property type="term" value="F:monooxygenase activity"/>
    <property type="evidence" value="ECO:0007669"/>
    <property type="project" value="UniProtKB-KW"/>
</dbReference>
<evidence type="ECO:0000256" key="7">
    <source>
        <dbReference type="ARBA" id="ARBA00023004"/>
    </source>
</evidence>
<evidence type="ECO:0000256" key="6">
    <source>
        <dbReference type="ARBA" id="ARBA00023002"/>
    </source>
</evidence>
<sequence>MIVKETMRLHLVALLLIPHESTEEIMIDGYLIPKNSRIIINIFAIGRDPNAWLKNIGEFYPERFIGTNIDLRGRDFQLISFGSGRRSCPGMQMGLAVVRLVLAQLLQCSNWELLEGTSPKNLDMNEKFGLAVPRANHLLLIPTFRNAVNV</sequence>
<evidence type="ECO:0000256" key="4">
    <source>
        <dbReference type="ARBA" id="ARBA00022617"/>
    </source>
</evidence>
<dbReference type="PANTHER" id="PTHR47943">
    <property type="entry name" value="CYTOCHROME P450 93A3-LIKE"/>
    <property type="match status" value="1"/>
</dbReference>
<dbReference type="GO" id="GO:0044550">
    <property type="term" value="P:secondary metabolite biosynthetic process"/>
    <property type="evidence" value="ECO:0007669"/>
    <property type="project" value="UniProtKB-ARBA"/>
</dbReference>
<dbReference type="EMBL" id="JACGCM010001726">
    <property type="protein sequence ID" value="KAF6150760.1"/>
    <property type="molecule type" value="Genomic_DNA"/>
</dbReference>
<dbReference type="Proteomes" id="UP000541444">
    <property type="component" value="Unassembled WGS sequence"/>
</dbReference>
<organism evidence="11 12">
    <name type="scientific">Kingdonia uniflora</name>
    <dbReference type="NCBI Taxonomy" id="39325"/>
    <lineage>
        <taxon>Eukaryota</taxon>
        <taxon>Viridiplantae</taxon>
        <taxon>Streptophyta</taxon>
        <taxon>Embryophyta</taxon>
        <taxon>Tracheophyta</taxon>
        <taxon>Spermatophyta</taxon>
        <taxon>Magnoliopsida</taxon>
        <taxon>Ranunculales</taxon>
        <taxon>Circaeasteraceae</taxon>
        <taxon>Kingdonia</taxon>
    </lineage>
</organism>
<dbReference type="GO" id="GO:0005506">
    <property type="term" value="F:iron ion binding"/>
    <property type="evidence" value="ECO:0007669"/>
    <property type="project" value="InterPro"/>
</dbReference>
<comment type="similarity">
    <text evidence="3 10">Belongs to the cytochrome P450 family.</text>
</comment>
<dbReference type="Pfam" id="PF00067">
    <property type="entry name" value="p450"/>
    <property type="match status" value="1"/>
</dbReference>
<evidence type="ECO:0008006" key="13">
    <source>
        <dbReference type="Google" id="ProtNLM"/>
    </source>
</evidence>
<name>A0A7J7M7H5_9MAGN</name>
<reference evidence="11 12" key="1">
    <citation type="journal article" date="2020" name="IScience">
        <title>Genome Sequencing of the Endangered Kingdonia uniflora (Circaeasteraceae, Ranunculales) Reveals Potential Mechanisms of Evolutionary Specialization.</title>
        <authorList>
            <person name="Sun Y."/>
            <person name="Deng T."/>
            <person name="Zhang A."/>
            <person name="Moore M.J."/>
            <person name="Landis J.B."/>
            <person name="Lin N."/>
            <person name="Zhang H."/>
            <person name="Zhang X."/>
            <person name="Huang J."/>
            <person name="Zhang X."/>
            <person name="Sun H."/>
            <person name="Wang H."/>
        </authorList>
    </citation>
    <scope>NUCLEOTIDE SEQUENCE [LARGE SCALE GENOMIC DNA]</scope>
    <source>
        <strain evidence="11">TB1705</strain>
        <tissue evidence="11">Leaf</tissue>
    </source>
</reference>
<keyword evidence="7 10" id="KW-0408">Iron</keyword>
<gene>
    <name evidence="11" type="ORF">GIB67_020843</name>
</gene>
<evidence type="ECO:0000256" key="2">
    <source>
        <dbReference type="ARBA" id="ARBA00004370"/>
    </source>
</evidence>
<accession>A0A7J7M7H5</accession>
<dbReference type="Gene3D" id="1.10.630.10">
    <property type="entry name" value="Cytochrome P450"/>
    <property type="match status" value="1"/>
</dbReference>
<keyword evidence="4 10" id="KW-0349">Heme</keyword>
<evidence type="ECO:0000256" key="5">
    <source>
        <dbReference type="ARBA" id="ARBA00022723"/>
    </source>
</evidence>
<keyword evidence="8 10" id="KW-0503">Monooxygenase</keyword>
<evidence type="ECO:0000256" key="8">
    <source>
        <dbReference type="ARBA" id="ARBA00023033"/>
    </source>
</evidence>
<dbReference type="PANTHER" id="PTHR47943:SF9">
    <property type="entry name" value="CYTOCHROME P450"/>
    <property type="match status" value="1"/>
</dbReference>
<evidence type="ECO:0000313" key="11">
    <source>
        <dbReference type="EMBL" id="KAF6150760.1"/>
    </source>
</evidence>
<dbReference type="InterPro" id="IPR036396">
    <property type="entry name" value="Cyt_P450_sf"/>
</dbReference>
<dbReference type="AlphaFoldDB" id="A0A7J7M7H5"/>
<dbReference type="PROSITE" id="PS00086">
    <property type="entry name" value="CYTOCHROME_P450"/>
    <property type="match status" value="1"/>
</dbReference>
<protein>
    <recommendedName>
        <fullName evidence="13">Cytochrome P450</fullName>
    </recommendedName>
</protein>
<dbReference type="OrthoDB" id="2789670at2759"/>
<comment type="cofactor">
    <cofactor evidence="1">
        <name>heme</name>
        <dbReference type="ChEBI" id="CHEBI:30413"/>
    </cofactor>
</comment>
<proteinExistence type="inferred from homology"/>
<evidence type="ECO:0000256" key="3">
    <source>
        <dbReference type="ARBA" id="ARBA00010617"/>
    </source>
</evidence>
<dbReference type="InterPro" id="IPR017972">
    <property type="entry name" value="Cyt_P450_CS"/>
</dbReference>
<keyword evidence="6 10" id="KW-0560">Oxidoreductase</keyword>
<evidence type="ECO:0000256" key="10">
    <source>
        <dbReference type="RuleBase" id="RU000461"/>
    </source>
</evidence>
<comment type="caution">
    <text evidence="11">The sequence shown here is derived from an EMBL/GenBank/DDBJ whole genome shotgun (WGS) entry which is preliminary data.</text>
</comment>
<dbReference type="InterPro" id="IPR001128">
    <property type="entry name" value="Cyt_P450"/>
</dbReference>
<dbReference type="GO" id="GO:0016020">
    <property type="term" value="C:membrane"/>
    <property type="evidence" value="ECO:0007669"/>
    <property type="project" value="UniProtKB-SubCell"/>
</dbReference>